<dbReference type="OrthoDB" id="25344at2157"/>
<dbReference type="RefSeq" id="WP_048098558.1">
    <property type="nucleotide sequence ID" value="NZ_JFZT01000015.1"/>
</dbReference>
<accession>A0A031LSP6</accession>
<sequence length="278" mass="32295">METAIYFDDKVSDSEFTRFSKEVVENLARKYNIKVLDYDTISDFLRDGNEKALIFAQDVIPYTAYNNSYLKLFDKKESLIYNFIKEGGIVTWIGDVPFFYRVKCISVKEEIGKLKESFSQQIRLMNPINSSFYEIRLNLKKVGDKICYRDIIYDRHIDIEEGKVNIYYRSVREKILDLFSLLDICYLNEKAKANLTIVGKMLKYKGNEVLRPVRLSGNIIPLNVARLYSGTCVGDFTGSWIKQIGDGYFIRLYDYGEADLENSIQVTLEVENVPKQVV</sequence>
<reference evidence="1 2" key="1">
    <citation type="submission" date="2014-03" db="EMBL/GenBank/DDBJ databases">
        <title>Draft genome sequence of the novel thermoacidophilic archaea Acidianus copahuensis ALE1 strain, isolated from Copahue volcanic area in Neuquen Argentina.</title>
        <authorList>
            <person name="Urbieta M.S."/>
            <person name="Rascovan N."/>
            <person name="Castro C."/>
            <person name="Revale S."/>
            <person name="Giaveno M.A."/>
            <person name="Vazquez M.P."/>
            <person name="Donati E.R."/>
        </authorList>
    </citation>
    <scope>NUCLEOTIDE SEQUENCE [LARGE SCALE GENOMIC DNA]</scope>
    <source>
        <strain evidence="1 2">ALE1</strain>
    </source>
</reference>
<organism evidence="1 2">
    <name type="scientific">Candidatus Acidianus copahuensis</name>
    <dbReference type="NCBI Taxonomy" id="1160895"/>
    <lineage>
        <taxon>Archaea</taxon>
        <taxon>Thermoproteota</taxon>
        <taxon>Thermoprotei</taxon>
        <taxon>Sulfolobales</taxon>
        <taxon>Sulfolobaceae</taxon>
        <taxon>Acidianus</taxon>
    </lineage>
</organism>
<protein>
    <submittedName>
        <fullName evidence="1">Uncharacterized protein</fullName>
    </submittedName>
</protein>
<dbReference type="Proteomes" id="UP000024332">
    <property type="component" value="Unassembled WGS sequence"/>
</dbReference>
<gene>
    <name evidence="1" type="ORF">CM19_00990</name>
</gene>
<keyword evidence="2" id="KW-1185">Reference proteome</keyword>
<proteinExistence type="predicted"/>
<evidence type="ECO:0000313" key="2">
    <source>
        <dbReference type="Proteomes" id="UP000024332"/>
    </source>
</evidence>
<comment type="caution">
    <text evidence="1">The sequence shown here is derived from an EMBL/GenBank/DDBJ whole genome shotgun (WGS) entry which is preliminary data.</text>
</comment>
<name>A0A031LSP6_9CREN</name>
<dbReference type="EMBL" id="JFZT01000015">
    <property type="protein sequence ID" value="EZQ11407.1"/>
    <property type="molecule type" value="Genomic_DNA"/>
</dbReference>
<evidence type="ECO:0000313" key="1">
    <source>
        <dbReference type="EMBL" id="EZQ11407.1"/>
    </source>
</evidence>
<dbReference type="AlphaFoldDB" id="A0A031LSP6"/>